<dbReference type="SUPFAM" id="SSF54862">
    <property type="entry name" value="4Fe-4S ferredoxins"/>
    <property type="match status" value="1"/>
</dbReference>
<keyword evidence="3" id="KW-1185">Reference proteome</keyword>
<evidence type="ECO:0000313" key="2">
    <source>
        <dbReference type="EMBL" id="MCK7612408.1"/>
    </source>
</evidence>
<protein>
    <recommendedName>
        <fullName evidence="1">4Fe-4S ferredoxin-type domain-containing protein</fullName>
    </recommendedName>
</protein>
<feature type="domain" description="4Fe-4S ferredoxin-type" evidence="1">
    <location>
        <begin position="145"/>
        <end position="176"/>
    </location>
</feature>
<dbReference type="Proteomes" id="UP001431221">
    <property type="component" value="Unassembled WGS sequence"/>
</dbReference>
<accession>A0ABT0GSK0</accession>
<sequence length="227" mass="23843">MTGPAAAELTERLAAAGFLCLGGFEPEPSSLVPPLPGGGAARSLLLIGSTGPSIWRSLSKSPETLDGYADPLDRYTRRVLTEIAATEGFGVVFPFDGPPYHPFQQWAKKCGGFSQSPMGVLAHRDLGPWAGFRAAFLSENPLVTGEGTGAPGPCESCGGKPCINACPANALSEAAGYDVPRCRAHLKADRNADCWSGCLARRACPYGAEHQQGPANARFHMESFIGH</sequence>
<dbReference type="RefSeq" id="WP_248153354.1">
    <property type="nucleotide sequence ID" value="NZ_JALNMJ010000005.1"/>
</dbReference>
<organism evidence="2 3">
    <name type="scientific">Roseibium sediminicola</name>
    <dbReference type="NCBI Taxonomy" id="2933272"/>
    <lineage>
        <taxon>Bacteria</taxon>
        <taxon>Pseudomonadati</taxon>
        <taxon>Pseudomonadota</taxon>
        <taxon>Alphaproteobacteria</taxon>
        <taxon>Hyphomicrobiales</taxon>
        <taxon>Stappiaceae</taxon>
        <taxon>Roseibium</taxon>
    </lineage>
</organism>
<reference evidence="2" key="1">
    <citation type="submission" date="2022-04" db="EMBL/GenBank/DDBJ databases">
        <title>Roseibium sp. CAU 1639 isolated from mud.</title>
        <authorList>
            <person name="Kim W."/>
        </authorList>
    </citation>
    <scope>NUCLEOTIDE SEQUENCE</scope>
    <source>
        <strain evidence="2">CAU 1639</strain>
    </source>
</reference>
<evidence type="ECO:0000313" key="3">
    <source>
        <dbReference type="Proteomes" id="UP001431221"/>
    </source>
</evidence>
<dbReference type="PROSITE" id="PS51379">
    <property type="entry name" value="4FE4S_FER_2"/>
    <property type="match status" value="1"/>
</dbReference>
<dbReference type="InterPro" id="IPR017896">
    <property type="entry name" value="4Fe4S_Fe-S-bd"/>
</dbReference>
<proteinExistence type="predicted"/>
<comment type="caution">
    <text evidence="2">The sequence shown here is derived from an EMBL/GenBank/DDBJ whole genome shotgun (WGS) entry which is preliminary data.</text>
</comment>
<gene>
    <name evidence="2" type="ORF">M0H32_09570</name>
</gene>
<evidence type="ECO:0000259" key="1">
    <source>
        <dbReference type="PROSITE" id="PS51379"/>
    </source>
</evidence>
<name>A0ABT0GSK0_9HYPH</name>
<dbReference type="EMBL" id="JALNMJ010000005">
    <property type="protein sequence ID" value="MCK7612408.1"/>
    <property type="molecule type" value="Genomic_DNA"/>
</dbReference>